<reference evidence="2 3" key="1">
    <citation type="journal article" date="2015" name="J. Biotechnol.">
        <title>Complete genome sequence of a malodorant-producing acetogen, Clostridium scatologenes ATCC 25775(T).</title>
        <authorList>
            <person name="Zhu Z."/>
            <person name="Guo T."/>
            <person name="Zheng H."/>
            <person name="Song T."/>
            <person name="Ouyang P."/>
            <person name="Xie J."/>
        </authorList>
    </citation>
    <scope>NUCLEOTIDE SEQUENCE [LARGE SCALE GENOMIC DNA]</scope>
    <source>
        <strain evidence="2 3">ATCC 25775</strain>
    </source>
</reference>
<dbReference type="STRING" id="1548.CSCA_3328"/>
<gene>
    <name evidence="2" type="ORF">CSCA_3328</name>
</gene>
<dbReference type="HOGENOM" id="CLU_198854_4_0_9"/>
<name>A0A0E3M903_CLOSL</name>
<dbReference type="EMBL" id="CP009933">
    <property type="protein sequence ID" value="AKA70453.1"/>
    <property type="molecule type" value="Genomic_DNA"/>
</dbReference>
<evidence type="ECO:0008006" key="4">
    <source>
        <dbReference type="Google" id="ProtNLM"/>
    </source>
</evidence>
<accession>A0A0E3M903</accession>
<evidence type="ECO:0000256" key="1">
    <source>
        <dbReference type="SAM" id="Phobius"/>
    </source>
</evidence>
<dbReference type="KEGG" id="csq:CSCA_3328"/>
<protein>
    <recommendedName>
        <fullName evidence="4">YvrJ family protein</fullName>
    </recommendedName>
</protein>
<dbReference type="Pfam" id="PF12841">
    <property type="entry name" value="YvrJ"/>
    <property type="match status" value="1"/>
</dbReference>
<feature type="transmembrane region" description="Helical" evidence="1">
    <location>
        <begin position="6"/>
        <end position="23"/>
    </location>
</feature>
<dbReference type="InterPro" id="IPR024419">
    <property type="entry name" value="YvrJ"/>
</dbReference>
<sequence>MGDLVNLIGNVGFPIAVSIYLLVRIEGKMEILTQSINNLSNVINDVKKNSK</sequence>
<dbReference type="AlphaFoldDB" id="A0A0E3M903"/>
<evidence type="ECO:0000313" key="2">
    <source>
        <dbReference type="EMBL" id="AKA70453.1"/>
    </source>
</evidence>
<keyword evidence="1" id="KW-1133">Transmembrane helix</keyword>
<keyword evidence="1" id="KW-0812">Transmembrane</keyword>
<organism evidence="2 3">
    <name type="scientific">Clostridium scatologenes</name>
    <dbReference type="NCBI Taxonomy" id="1548"/>
    <lineage>
        <taxon>Bacteria</taxon>
        <taxon>Bacillati</taxon>
        <taxon>Bacillota</taxon>
        <taxon>Clostridia</taxon>
        <taxon>Eubacteriales</taxon>
        <taxon>Clostridiaceae</taxon>
        <taxon>Clostridium</taxon>
    </lineage>
</organism>
<keyword evidence="1" id="KW-0472">Membrane</keyword>
<dbReference type="RefSeq" id="WP_082085116.1">
    <property type="nucleotide sequence ID" value="NZ_CP009933.1"/>
</dbReference>
<dbReference type="Proteomes" id="UP000033115">
    <property type="component" value="Chromosome"/>
</dbReference>
<evidence type="ECO:0000313" key="3">
    <source>
        <dbReference type="Proteomes" id="UP000033115"/>
    </source>
</evidence>
<keyword evidence="3" id="KW-1185">Reference proteome</keyword>
<proteinExistence type="predicted"/>